<accession>A0A1C7LNB6</accession>
<organism evidence="1 2">
    <name type="scientific">Grifola frondosa</name>
    <name type="common">Maitake</name>
    <name type="synonym">Polyporus frondosus</name>
    <dbReference type="NCBI Taxonomy" id="5627"/>
    <lineage>
        <taxon>Eukaryota</taxon>
        <taxon>Fungi</taxon>
        <taxon>Dikarya</taxon>
        <taxon>Basidiomycota</taxon>
        <taxon>Agaricomycotina</taxon>
        <taxon>Agaricomycetes</taxon>
        <taxon>Polyporales</taxon>
        <taxon>Grifolaceae</taxon>
        <taxon>Grifola</taxon>
    </lineage>
</organism>
<gene>
    <name evidence="1" type="ORF">A0H81_14536</name>
</gene>
<dbReference type="AlphaFoldDB" id="A0A1C7LNB6"/>
<comment type="caution">
    <text evidence="1">The sequence shown here is derived from an EMBL/GenBank/DDBJ whole genome shotgun (WGS) entry which is preliminary data.</text>
</comment>
<protein>
    <submittedName>
        <fullName evidence="1">Uncharacterized protein</fullName>
    </submittedName>
</protein>
<keyword evidence="2" id="KW-1185">Reference proteome</keyword>
<reference evidence="1 2" key="1">
    <citation type="submission" date="2016-03" db="EMBL/GenBank/DDBJ databases">
        <title>Whole genome sequencing of Grifola frondosa 9006-11.</title>
        <authorList>
            <person name="Min B."/>
            <person name="Park H."/>
            <person name="Kim J.-G."/>
            <person name="Cho H."/>
            <person name="Oh Y.-L."/>
            <person name="Kong W.-S."/>
            <person name="Choi I.-G."/>
        </authorList>
    </citation>
    <scope>NUCLEOTIDE SEQUENCE [LARGE SCALE GENOMIC DNA]</scope>
    <source>
        <strain evidence="1 2">9006-11</strain>
    </source>
</reference>
<name>A0A1C7LNB6_GRIFR</name>
<dbReference type="Proteomes" id="UP000092993">
    <property type="component" value="Unassembled WGS sequence"/>
</dbReference>
<dbReference type="EMBL" id="LUGG01000044">
    <property type="protein sequence ID" value="OBZ65437.1"/>
    <property type="molecule type" value="Genomic_DNA"/>
</dbReference>
<evidence type="ECO:0000313" key="2">
    <source>
        <dbReference type="Proteomes" id="UP000092993"/>
    </source>
</evidence>
<evidence type="ECO:0000313" key="1">
    <source>
        <dbReference type="EMBL" id="OBZ65437.1"/>
    </source>
</evidence>
<proteinExistence type="predicted"/>
<sequence>MSGMGSFGGDVVPHAADDGVGPIWYGIVEGTGVSIGGEDVGRMQAAALEITSHLSYKLFERACSMLSYHLRELHILHPI</sequence>